<protein>
    <submittedName>
        <fullName evidence="2">Uncharacterized protein</fullName>
    </submittedName>
</protein>
<dbReference type="AlphaFoldDB" id="A0A2Z7ANC1"/>
<evidence type="ECO:0000256" key="1">
    <source>
        <dbReference type="SAM" id="MobiDB-lite"/>
    </source>
</evidence>
<organism evidence="2 3">
    <name type="scientific">Dorcoceras hygrometricum</name>
    <dbReference type="NCBI Taxonomy" id="472368"/>
    <lineage>
        <taxon>Eukaryota</taxon>
        <taxon>Viridiplantae</taxon>
        <taxon>Streptophyta</taxon>
        <taxon>Embryophyta</taxon>
        <taxon>Tracheophyta</taxon>
        <taxon>Spermatophyta</taxon>
        <taxon>Magnoliopsida</taxon>
        <taxon>eudicotyledons</taxon>
        <taxon>Gunneridae</taxon>
        <taxon>Pentapetalae</taxon>
        <taxon>asterids</taxon>
        <taxon>lamiids</taxon>
        <taxon>Lamiales</taxon>
        <taxon>Gesneriaceae</taxon>
        <taxon>Didymocarpoideae</taxon>
        <taxon>Trichosporeae</taxon>
        <taxon>Loxocarpinae</taxon>
        <taxon>Dorcoceras</taxon>
    </lineage>
</organism>
<keyword evidence="3" id="KW-1185">Reference proteome</keyword>
<name>A0A2Z7ANC1_9LAMI</name>
<accession>A0A2Z7ANC1</accession>
<gene>
    <name evidence="2" type="ORF">F511_09678</name>
</gene>
<feature type="region of interest" description="Disordered" evidence="1">
    <location>
        <begin position="1"/>
        <end position="20"/>
    </location>
</feature>
<evidence type="ECO:0000313" key="2">
    <source>
        <dbReference type="EMBL" id="KZV20701.1"/>
    </source>
</evidence>
<evidence type="ECO:0000313" key="3">
    <source>
        <dbReference type="Proteomes" id="UP000250235"/>
    </source>
</evidence>
<dbReference type="EMBL" id="KV015578">
    <property type="protein sequence ID" value="KZV20701.1"/>
    <property type="molecule type" value="Genomic_DNA"/>
</dbReference>
<sequence length="228" mass="26921">MSNVEQEADNSKRNSEESDVVLKNQQMVRVQQMATVQWIQQKRKDKDSADEIISRKIYQQRASTSSWYLELAIAKRCRLHKLIRQRFAFVLWIQQMLFAMRKTSSRKDPDATIISAAAQRRVKSGQLRRRNDTQLLQRNQRSRWKESMAEIESCKLPQSREQDLYYSGKEYNLQRSVARKWKDDNLDDDQLECKSNVNQQLVATVHSDESYSRPAVDMHPVAKIQTQR</sequence>
<reference evidence="2 3" key="1">
    <citation type="journal article" date="2015" name="Proc. Natl. Acad. Sci. U.S.A.">
        <title>The resurrection genome of Boea hygrometrica: A blueprint for survival of dehydration.</title>
        <authorList>
            <person name="Xiao L."/>
            <person name="Yang G."/>
            <person name="Zhang L."/>
            <person name="Yang X."/>
            <person name="Zhao S."/>
            <person name="Ji Z."/>
            <person name="Zhou Q."/>
            <person name="Hu M."/>
            <person name="Wang Y."/>
            <person name="Chen M."/>
            <person name="Xu Y."/>
            <person name="Jin H."/>
            <person name="Xiao X."/>
            <person name="Hu G."/>
            <person name="Bao F."/>
            <person name="Hu Y."/>
            <person name="Wan P."/>
            <person name="Li L."/>
            <person name="Deng X."/>
            <person name="Kuang T."/>
            <person name="Xiang C."/>
            <person name="Zhu J.K."/>
            <person name="Oliver M.J."/>
            <person name="He Y."/>
        </authorList>
    </citation>
    <scope>NUCLEOTIDE SEQUENCE [LARGE SCALE GENOMIC DNA]</scope>
    <source>
        <strain evidence="3">cv. XS01</strain>
    </source>
</reference>
<dbReference type="Proteomes" id="UP000250235">
    <property type="component" value="Unassembled WGS sequence"/>
</dbReference>
<proteinExistence type="predicted"/>